<sequence>MFSIGNVSMQIPLLLNRNVLSFLLSIGLIFHQQQQQRIDARIIEGVIRTNEKVFSNIMSLIQKVYAPQNLLLYFDAKSQWPAVYKQNKTCEQKQAVLIDDFNQVINLTEYRREYKATTASGCRVDRYNNEMNETWYRCVQKRTFQSYRERWWYIALDNCGSRKGLYLKYRITMTNSQSNQWLRHFSADEFYILHTDVIMCTLFYLLLFATCFEAYALYTRHLFHKTYKLYIASLLSGNNNNRMNEKQRIGLIQTFSMYGKKTECLGLLFLCIYYGQFAQQGLASQTLKLIGKAFEAASTLIFLLLLLLISKGYTITRARLKPRTVAKFSMFMVMSSIAYAIIFYHEQYLFDPGEVLYMYESSFGYLLISLRLLAWSWFSYAIVFTLIHYPQKSAFFAKLFLVYSIWFISAPIIILVATFVIPKWMREKIINAVELIIAFKAHLIFFYLTRPSRANKNFPFHVRTTQISIMEKTGNIESGTLEHFNNYKYAPTRSTPIDVFAITSAAFAGLTGAGGGGSGGGVGGGNYTNNNHNIAKGMNSQRMINSAESEITSVASLSNQSGHTSQETFAINGGPDWMPRAEA</sequence>
<dbReference type="InterPro" id="IPR019336">
    <property type="entry name" value="GPR180/TMEM145_TM"/>
</dbReference>
<evidence type="ECO:0000259" key="8">
    <source>
        <dbReference type="Pfam" id="PF10192"/>
    </source>
</evidence>
<keyword evidence="11" id="KW-1185">Reference proteome</keyword>
<keyword evidence="2 7" id="KW-0812">Transmembrane</keyword>
<evidence type="ECO:0000259" key="9">
    <source>
        <dbReference type="Pfam" id="PF21892"/>
    </source>
</evidence>
<feature type="domain" description="GPR180/TMEM145 transmembrane" evidence="8">
    <location>
        <begin position="262"/>
        <end position="445"/>
    </location>
</feature>
<feature type="domain" description="GPR180-like N-terminal" evidence="9">
    <location>
        <begin position="63"/>
        <end position="169"/>
    </location>
</feature>
<name>A0A922IFQ2_DERFA</name>
<keyword evidence="3 7" id="KW-1133">Transmembrane helix</keyword>
<gene>
    <name evidence="10" type="ORF">DERF_003857</name>
</gene>
<organism evidence="10 11">
    <name type="scientific">Dermatophagoides farinae</name>
    <name type="common">American house dust mite</name>
    <dbReference type="NCBI Taxonomy" id="6954"/>
    <lineage>
        <taxon>Eukaryota</taxon>
        <taxon>Metazoa</taxon>
        <taxon>Ecdysozoa</taxon>
        <taxon>Arthropoda</taxon>
        <taxon>Chelicerata</taxon>
        <taxon>Arachnida</taxon>
        <taxon>Acari</taxon>
        <taxon>Acariformes</taxon>
        <taxon>Sarcoptiformes</taxon>
        <taxon>Astigmata</taxon>
        <taxon>Psoroptidia</taxon>
        <taxon>Analgoidea</taxon>
        <taxon>Pyroglyphidae</taxon>
        <taxon>Dermatophagoidinae</taxon>
        <taxon>Dermatophagoides</taxon>
    </lineage>
</organism>
<feature type="transmembrane region" description="Helical" evidence="7">
    <location>
        <begin position="325"/>
        <end position="345"/>
    </location>
</feature>
<feature type="transmembrane region" description="Helical" evidence="7">
    <location>
        <begin position="264"/>
        <end position="282"/>
    </location>
</feature>
<evidence type="ECO:0000256" key="3">
    <source>
        <dbReference type="ARBA" id="ARBA00022989"/>
    </source>
</evidence>
<evidence type="ECO:0008006" key="12">
    <source>
        <dbReference type="Google" id="ProtNLM"/>
    </source>
</evidence>
<dbReference type="Pfam" id="PF10192">
    <property type="entry name" value="GPR180-TMEM145_TM"/>
    <property type="match status" value="1"/>
</dbReference>
<dbReference type="EMBL" id="ASGP02000001">
    <property type="protein sequence ID" value="KAH9530012.1"/>
    <property type="molecule type" value="Genomic_DNA"/>
</dbReference>
<dbReference type="InterPro" id="IPR047831">
    <property type="entry name" value="GPR180/TMEM145"/>
</dbReference>
<proteinExistence type="predicted"/>
<evidence type="ECO:0000256" key="6">
    <source>
        <dbReference type="SAM" id="MobiDB-lite"/>
    </source>
</evidence>
<keyword evidence="4 7" id="KW-0472">Membrane</keyword>
<comment type="caution">
    <text evidence="10">The sequence shown here is derived from an EMBL/GenBank/DDBJ whole genome shotgun (WGS) entry which is preliminary data.</text>
</comment>
<keyword evidence="5" id="KW-0325">Glycoprotein</keyword>
<evidence type="ECO:0000256" key="5">
    <source>
        <dbReference type="ARBA" id="ARBA00023180"/>
    </source>
</evidence>
<feature type="transmembrane region" description="Helical" evidence="7">
    <location>
        <begin position="399"/>
        <end position="422"/>
    </location>
</feature>
<comment type="subcellular location">
    <subcellularLocation>
        <location evidence="1">Membrane</location>
        <topology evidence="1">Multi-pass membrane protein</topology>
    </subcellularLocation>
</comment>
<dbReference type="InterPro" id="IPR053880">
    <property type="entry name" value="GPR180-like_N"/>
</dbReference>
<feature type="transmembrane region" description="Helical" evidence="7">
    <location>
        <begin position="365"/>
        <end position="387"/>
    </location>
</feature>
<accession>A0A922IFQ2</accession>
<feature type="region of interest" description="Disordered" evidence="6">
    <location>
        <begin position="558"/>
        <end position="583"/>
    </location>
</feature>
<evidence type="ECO:0000313" key="10">
    <source>
        <dbReference type="EMBL" id="KAH9530012.1"/>
    </source>
</evidence>
<feature type="transmembrane region" description="Helical" evidence="7">
    <location>
        <begin position="201"/>
        <end position="218"/>
    </location>
</feature>
<dbReference type="GO" id="GO:0016020">
    <property type="term" value="C:membrane"/>
    <property type="evidence" value="ECO:0007669"/>
    <property type="project" value="UniProtKB-SubCell"/>
</dbReference>
<evidence type="ECO:0000256" key="1">
    <source>
        <dbReference type="ARBA" id="ARBA00004141"/>
    </source>
</evidence>
<dbReference type="GO" id="GO:0019236">
    <property type="term" value="P:response to pheromone"/>
    <property type="evidence" value="ECO:0007669"/>
    <property type="project" value="InterPro"/>
</dbReference>
<dbReference type="AlphaFoldDB" id="A0A922IFQ2"/>
<feature type="transmembrane region" description="Helical" evidence="7">
    <location>
        <begin position="294"/>
        <end position="313"/>
    </location>
</feature>
<evidence type="ECO:0000313" key="11">
    <source>
        <dbReference type="Proteomes" id="UP000790347"/>
    </source>
</evidence>
<dbReference type="Pfam" id="PF21892">
    <property type="entry name" value="TMEM145_N"/>
    <property type="match status" value="1"/>
</dbReference>
<dbReference type="PANTHER" id="PTHR23252:SF24">
    <property type="entry name" value="TRANSMEMBRANE PROTEIN 145"/>
    <property type="match status" value="1"/>
</dbReference>
<dbReference type="GO" id="GO:0007186">
    <property type="term" value="P:G protein-coupled receptor signaling pathway"/>
    <property type="evidence" value="ECO:0007669"/>
    <property type="project" value="InterPro"/>
</dbReference>
<protein>
    <recommendedName>
        <fullName evidence="12">Intimal thickness related receptor IRP domain-containing protein</fullName>
    </recommendedName>
</protein>
<feature type="compositionally biased region" description="Polar residues" evidence="6">
    <location>
        <begin position="558"/>
        <end position="569"/>
    </location>
</feature>
<evidence type="ECO:0000256" key="7">
    <source>
        <dbReference type="SAM" id="Phobius"/>
    </source>
</evidence>
<feature type="transmembrane region" description="Helical" evidence="7">
    <location>
        <begin position="428"/>
        <end position="448"/>
    </location>
</feature>
<dbReference type="PANTHER" id="PTHR23252">
    <property type="entry name" value="INTIMAL THICKNESS RECEPTOR-RELATED"/>
    <property type="match status" value="1"/>
</dbReference>
<reference evidence="10" key="2">
    <citation type="journal article" date="2022" name="Res Sq">
        <title>Comparative Genomics Reveals Insights into the Divergent Evolution of Astigmatic Mites and Household Pest Adaptations.</title>
        <authorList>
            <person name="Xiong Q."/>
            <person name="Wan A.T.-Y."/>
            <person name="Liu X.-Y."/>
            <person name="Fung C.S.-H."/>
            <person name="Xiao X."/>
            <person name="Malainual N."/>
            <person name="Hou J."/>
            <person name="Wang L."/>
            <person name="Wang M."/>
            <person name="Yang K."/>
            <person name="Cui Y."/>
            <person name="Leung E."/>
            <person name="Nong W."/>
            <person name="Shin S.-K."/>
            <person name="Au S."/>
            <person name="Jeong K.Y."/>
            <person name="Chew F.T."/>
            <person name="Hui J."/>
            <person name="Leung T.F."/>
            <person name="Tungtrongchitr A."/>
            <person name="Zhong N."/>
            <person name="Liu Z."/>
            <person name="Tsui S."/>
        </authorList>
    </citation>
    <scope>NUCLEOTIDE SEQUENCE</scope>
    <source>
        <strain evidence="10">Derf</strain>
        <tissue evidence="10">Whole organism</tissue>
    </source>
</reference>
<dbReference type="Proteomes" id="UP000790347">
    <property type="component" value="Unassembled WGS sequence"/>
</dbReference>
<reference evidence="10" key="1">
    <citation type="submission" date="2013-05" db="EMBL/GenBank/DDBJ databases">
        <authorList>
            <person name="Yim A.K.Y."/>
            <person name="Chan T.F."/>
            <person name="Ji K.M."/>
            <person name="Liu X.Y."/>
            <person name="Zhou J.W."/>
            <person name="Li R.Q."/>
            <person name="Yang K.Y."/>
            <person name="Li J."/>
            <person name="Li M."/>
            <person name="Law P.T.W."/>
            <person name="Wu Y.L."/>
            <person name="Cai Z.L."/>
            <person name="Qin H."/>
            <person name="Bao Y."/>
            <person name="Leung R.K.K."/>
            <person name="Ng P.K.S."/>
            <person name="Zou J."/>
            <person name="Zhong X.J."/>
            <person name="Ran P.X."/>
            <person name="Zhong N.S."/>
            <person name="Liu Z.G."/>
            <person name="Tsui S.K.W."/>
        </authorList>
    </citation>
    <scope>NUCLEOTIDE SEQUENCE</scope>
    <source>
        <strain evidence="10">Derf</strain>
        <tissue evidence="10">Whole organism</tissue>
    </source>
</reference>
<evidence type="ECO:0000256" key="2">
    <source>
        <dbReference type="ARBA" id="ARBA00022692"/>
    </source>
</evidence>
<evidence type="ECO:0000256" key="4">
    <source>
        <dbReference type="ARBA" id="ARBA00023136"/>
    </source>
</evidence>